<proteinExistence type="predicted"/>
<dbReference type="GO" id="GO:0045717">
    <property type="term" value="P:negative regulation of fatty acid biosynthetic process"/>
    <property type="evidence" value="ECO:0007669"/>
    <property type="project" value="TreeGrafter"/>
</dbReference>
<dbReference type="STRING" id="43335.A0A4U5PQU1"/>
<keyword evidence="2" id="KW-0677">Repeat</keyword>
<dbReference type="EMBL" id="RCHU01000641">
    <property type="protein sequence ID" value="TKR99283.1"/>
    <property type="molecule type" value="Genomic_DNA"/>
</dbReference>
<dbReference type="InterPro" id="IPR045151">
    <property type="entry name" value="DCAF8"/>
</dbReference>
<name>A0A4U5PQU1_POPAL</name>
<dbReference type="AlphaFoldDB" id="A0A4U5PQU1"/>
<evidence type="ECO:0000256" key="1">
    <source>
        <dbReference type="ARBA" id="ARBA00022574"/>
    </source>
</evidence>
<keyword evidence="1" id="KW-0853">WD repeat</keyword>
<dbReference type="PANTHER" id="PTHR15574:SF40">
    <property type="entry name" value="WD AND TETRATRICOPEPTIDE REPEATS PROTEIN 1"/>
    <property type="match status" value="1"/>
</dbReference>
<sequence>MKQRYVGHCNVGTDIKRASFLGQRGDYMAGVSDDGRWFIWEKRTGREPWLVMFTRFHVVSCSPFELLERFRMHEFTEGTLHLLSVLRANRACALLSLQLSTYAFIQESKLAAEVQVEPFFSRKNIRAKVSAT</sequence>
<organism evidence="3">
    <name type="scientific">Populus alba</name>
    <name type="common">White poplar</name>
    <dbReference type="NCBI Taxonomy" id="43335"/>
    <lineage>
        <taxon>Eukaryota</taxon>
        <taxon>Viridiplantae</taxon>
        <taxon>Streptophyta</taxon>
        <taxon>Embryophyta</taxon>
        <taxon>Tracheophyta</taxon>
        <taxon>Spermatophyta</taxon>
        <taxon>Magnoliopsida</taxon>
        <taxon>eudicotyledons</taxon>
        <taxon>Gunneridae</taxon>
        <taxon>Pentapetalae</taxon>
        <taxon>rosids</taxon>
        <taxon>fabids</taxon>
        <taxon>Malpighiales</taxon>
        <taxon>Salicaceae</taxon>
        <taxon>Saliceae</taxon>
        <taxon>Populus</taxon>
    </lineage>
</organism>
<evidence type="ECO:0000313" key="3">
    <source>
        <dbReference type="EMBL" id="TKR99283.1"/>
    </source>
</evidence>
<evidence type="ECO:0000256" key="2">
    <source>
        <dbReference type="ARBA" id="ARBA00022737"/>
    </source>
</evidence>
<protein>
    <submittedName>
        <fullName evidence="3">Uncharacterized protein</fullName>
    </submittedName>
</protein>
<dbReference type="GO" id="GO:0080008">
    <property type="term" value="C:Cul4-RING E3 ubiquitin ligase complex"/>
    <property type="evidence" value="ECO:0007669"/>
    <property type="project" value="TreeGrafter"/>
</dbReference>
<dbReference type="PANTHER" id="PTHR15574">
    <property type="entry name" value="WD REPEAT DOMAIN-CONTAINING FAMILY"/>
    <property type="match status" value="1"/>
</dbReference>
<reference evidence="3" key="1">
    <citation type="submission" date="2018-10" db="EMBL/GenBank/DDBJ databases">
        <title>Population genomic analysis revealed the cold adaptation of white poplar.</title>
        <authorList>
            <person name="Liu Y.-J."/>
        </authorList>
    </citation>
    <scope>NUCLEOTIDE SEQUENCE [LARGE SCALE GENOMIC DNA]</scope>
    <source>
        <strain evidence="3">PAL-ZL1</strain>
    </source>
</reference>
<accession>A0A4U5PQU1</accession>
<dbReference type="GO" id="GO:0005737">
    <property type="term" value="C:cytoplasm"/>
    <property type="evidence" value="ECO:0007669"/>
    <property type="project" value="TreeGrafter"/>
</dbReference>
<comment type="caution">
    <text evidence="3">The sequence shown here is derived from an EMBL/GenBank/DDBJ whole genome shotgun (WGS) entry which is preliminary data.</text>
</comment>
<gene>
    <name evidence="3" type="ORF">D5086_0000196720</name>
</gene>